<dbReference type="InParanoid" id="A0A0D2AZJ6"/>
<keyword evidence="3 6" id="KW-1133">Transmembrane helix</keyword>
<dbReference type="PANTHER" id="PTHR16201:SF37">
    <property type="entry name" value="PQ-LOOP REPEAT-CONTAINING PROTEIN"/>
    <property type="match status" value="1"/>
</dbReference>
<sequence length="289" mass="32232">MSSDEHVTAQPQISVVLGGIGTACWCIQILPQIWKNWRRHTTTGVPSHMLLLWASAMPFFGAYCILRENNLAIQAQPQIFCSLCLLCWSQTLYYAKKYKPWQAILTALATGAGFAALELALVLGIRIPYNKGVQWPLTALGAWACALLNLGLIVPFYQAYKDGWRFIGLSFRFVAIDFAGALFSLVSLATQHKWDKFGGASYIIVMILEIGLVVVQLSWIWRNRDTIRTARAAGKTYDEYVAAKEQKQKIHDEEAVESARTSSDGNKTNEDHVEDCCARKHASVAAETK</sequence>
<dbReference type="InterPro" id="IPR051415">
    <property type="entry name" value="LAAT-1"/>
</dbReference>
<evidence type="ECO:0000256" key="5">
    <source>
        <dbReference type="SAM" id="MobiDB-lite"/>
    </source>
</evidence>
<feature type="transmembrane region" description="Helical" evidence="6">
    <location>
        <begin position="12"/>
        <end position="30"/>
    </location>
</feature>
<evidence type="ECO:0000313" key="7">
    <source>
        <dbReference type="EMBL" id="KIW04504.1"/>
    </source>
</evidence>
<dbReference type="InterPro" id="IPR006603">
    <property type="entry name" value="PQ-loop_rpt"/>
</dbReference>
<dbReference type="HOGENOM" id="CLU_040201_2_1_1"/>
<keyword evidence="2 6" id="KW-0812">Transmembrane</keyword>
<dbReference type="OrthoDB" id="407617at2759"/>
<feature type="transmembrane region" description="Helical" evidence="6">
    <location>
        <begin position="101"/>
        <end position="125"/>
    </location>
</feature>
<dbReference type="EMBL" id="KN847540">
    <property type="protein sequence ID" value="KIW04504.1"/>
    <property type="molecule type" value="Genomic_DNA"/>
</dbReference>
<dbReference type="AlphaFoldDB" id="A0A0D2AZJ6"/>
<evidence type="ECO:0000256" key="4">
    <source>
        <dbReference type="ARBA" id="ARBA00023136"/>
    </source>
</evidence>
<feature type="transmembrane region" description="Helical" evidence="6">
    <location>
        <begin position="166"/>
        <end position="188"/>
    </location>
</feature>
<accession>A0A0D2AZJ6</accession>
<evidence type="ECO:0000256" key="3">
    <source>
        <dbReference type="ARBA" id="ARBA00022989"/>
    </source>
</evidence>
<dbReference type="GO" id="GO:0016020">
    <property type="term" value="C:membrane"/>
    <property type="evidence" value="ECO:0007669"/>
    <property type="project" value="UniProtKB-SubCell"/>
</dbReference>
<keyword evidence="4 6" id="KW-0472">Membrane</keyword>
<evidence type="ECO:0000313" key="8">
    <source>
        <dbReference type="Proteomes" id="UP000053259"/>
    </source>
</evidence>
<dbReference type="PANTHER" id="PTHR16201">
    <property type="entry name" value="SEVEN TRANSMEMBRANE PROTEIN 1-RELATED"/>
    <property type="match status" value="1"/>
</dbReference>
<dbReference type="Proteomes" id="UP000053259">
    <property type="component" value="Unassembled WGS sequence"/>
</dbReference>
<gene>
    <name evidence="7" type="ORF">PV09_04260</name>
</gene>
<evidence type="ECO:0000256" key="2">
    <source>
        <dbReference type="ARBA" id="ARBA00022692"/>
    </source>
</evidence>
<dbReference type="VEuPathDB" id="FungiDB:PV09_04260"/>
<evidence type="ECO:0000256" key="6">
    <source>
        <dbReference type="SAM" id="Phobius"/>
    </source>
</evidence>
<feature type="transmembrane region" description="Helical" evidence="6">
    <location>
        <begin position="50"/>
        <end position="66"/>
    </location>
</feature>
<keyword evidence="8" id="KW-1185">Reference proteome</keyword>
<dbReference type="GeneID" id="27312233"/>
<dbReference type="Gene3D" id="1.20.1280.290">
    <property type="match status" value="1"/>
</dbReference>
<dbReference type="RefSeq" id="XP_016214373.1">
    <property type="nucleotide sequence ID" value="XM_016357581.1"/>
</dbReference>
<proteinExistence type="predicted"/>
<protein>
    <recommendedName>
        <fullName evidence="9">PQ loop repeat protein</fullName>
    </recommendedName>
</protein>
<dbReference type="Pfam" id="PF04193">
    <property type="entry name" value="PQ-loop"/>
    <property type="match status" value="1"/>
</dbReference>
<reference evidence="7 8" key="1">
    <citation type="submission" date="2015-01" db="EMBL/GenBank/DDBJ databases">
        <title>The Genome Sequence of Ochroconis gallopava CBS43764.</title>
        <authorList>
            <consortium name="The Broad Institute Genomics Platform"/>
            <person name="Cuomo C."/>
            <person name="de Hoog S."/>
            <person name="Gorbushina A."/>
            <person name="Stielow B."/>
            <person name="Teixiera M."/>
            <person name="Abouelleil A."/>
            <person name="Chapman S.B."/>
            <person name="Priest M."/>
            <person name="Young S.K."/>
            <person name="Wortman J."/>
            <person name="Nusbaum C."/>
            <person name="Birren B."/>
        </authorList>
    </citation>
    <scope>NUCLEOTIDE SEQUENCE [LARGE SCALE GENOMIC DNA]</scope>
    <source>
        <strain evidence="7 8">CBS 43764</strain>
    </source>
</reference>
<name>A0A0D2AZJ6_9PEZI</name>
<evidence type="ECO:0000256" key="1">
    <source>
        <dbReference type="ARBA" id="ARBA00004141"/>
    </source>
</evidence>
<comment type="subcellular location">
    <subcellularLocation>
        <location evidence="1">Membrane</location>
        <topology evidence="1">Multi-pass membrane protein</topology>
    </subcellularLocation>
</comment>
<feature type="transmembrane region" description="Helical" evidence="6">
    <location>
        <begin position="200"/>
        <end position="221"/>
    </location>
</feature>
<feature type="transmembrane region" description="Helical" evidence="6">
    <location>
        <begin position="137"/>
        <end position="160"/>
    </location>
</feature>
<evidence type="ECO:0008006" key="9">
    <source>
        <dbReference type="Google" id="ProtNLM"/>
    </source>
</evidence>
<organism evidence="7 8">
    <name type="scientific">Verruconis gallopava</name>
    <dbReference type="NCBI Taxonomy" id="253628"/>
    <lineage>
        <taxon>Eukaryota</taxon>
        <taxon>Fungi</taxon>
        <taxon>Dikarya</taxon>
        <taxon>Ascomycota</taxon>
        <taxon>Pezizomycotina</taxon>
        <taxon>Dothideomycetes</taxon>
        <taxon>Pleosporomycetidae</taxon>
        <taxon>Venturiales</taxon>
        <taxon>Sympoventuriaceae</taxon>
        <taxon>Verruconis</taxon>
    </lineage>
</organism>
<feature type="region of interest" description="Disordered" evidence="5">
    <location>
        <begin position="248"/>
        <end position="274"/>
    </location>
</feature>